<protein>
    <submittedName>
        <fullName evidence="3">DUF3592 domain-containing protein</fullName>
    </submittedName>
</protein>
<sequence length="123" mass="14046">MKTAFAARHRKRHWAPSTGVVVDYKDVVTRRHRGTSLNRYLKVRHSAYGMANEFWNRYGSNLVKQKEGDEIPILYNPENPEDAIVTGPVHGGGLFSLLFGGIGFIFMMIGLIGCAFLFWFRLR</sequence>
<gene>
    <name evidence="3" type="ORF">MJA45_04570</name>
</gene>
<name>A0AA96RFS8_9BACL</name>
<dbReference type="Proteomes" id="UP001305702">
    <property type="component" value="Chromosome"/>
</dbReference>
<keyword evidence="1" id="KW-0472">Membrane</keyword>
<organism evidence="3 4">
    <name type="scientific">Paenibacillus aurantius</name>
    <dbReference type="NCBI Taxonomy" id="2918900"/>
    <lineage>
        <taxon>Bacteria</taxon>
        <taxon>Bacillati</taxon>
        <taxon>Bacillota</taxon>
        <taxon>Bacilli</taxon>
        <taxon>Bacillales</taxon>
        <taxon>Paenibacillaceae</taxon>
        <taxon>Paenibacillus</taxon>
    </lineage>
</organism>
<dbReference type="Pfam" id="PF12158">
    <property type="entry name" value="DUF3592"/>
    <property type="match status" value="1"/>
</dbReference>
<dbReference type="KEGG" id="paun:MJA45_04570"/>
<feature type="transmembrane region" description="Helical" evidence="1">
    <location>
        <begin position="97"/>
        <end position="120"/>
    </location>
</feature>
<keyword evidence="1" id="KW-0812">Transmembrane</keyword>
<evidence type="ECO:0000313" key="4">
    <source>
        <dbReference type="Proteomes" id="UP001305702"/>
    </source>
</evidence>
<reference evidence="3 4" key="1">
    <citation type="submission" date="2022-02" db="EMBL/GenBank/DDBJ databases">
        <title>Paenibacillus sp. MBLB1776 Whole Genome Shotgun Sequencing.</title>
        <authorList>
            <person name="Hwang C.Y."/>
            <person name="Cho E.-S."/>
            <person name="Seo M.-J."/>
        </authorList>
    </citation>
    <scope>NUCLEOTIDE SEQUENCE [LARGE SCALE GENOMIC DNA]</scope>
    <source>
        <strain evidence="3 4">MBLB1776</strain>
    </source>
</reference>
<dbReference type="InterPro" id="IPR021994">
    <property type="entry name" value="DUF3592"/>
</dbReference>
<feature type="domain" description="DUF3592" evidence="2">
    <location>
        <begin position="18"/>
        <end position="88"/>
    </location>
</feature>
<evidence type="ECO:0000259" key="2">
    <source>
        <dbReference type="Pfam" id="PF12158"/>
    </source>
</evidence>
<keyword evidence="1" id="KW-1133">Transmembrane helix</keyword>
<keyword evidence="4" id="KW-1185">Reference proteome</keyword>
<proteinExistence type="predicted"/>
<dbReference type="EMBL" id="CP130318">
    <property type="protein sequence ID" value="WNQ12327.1"/>
    <property type="molecule type" value="Genomic_DNA"/>
</dbReference>
<evidence type="ECO:0000256" key="1">
    <source>
        <dbReference type="SAM" id="Phobius"/>
    </source>
</evidence>
<dbReference type="AlphaFoldDB" id="A0AA96RFS8"/>
<evidence type="ECO:0000313" key="3">
    <source>
        <dbReference type="EMBL" id="WNQ12327.1"/>
    </source>
</evidence>
<accession>A0AA96RFS8</accession>